<protein>
    <submittedName>
        <fullName evidence="2">DUF1361 domain-containing protein</fullName>
    </submittedName>
</protein>
<evidence type="ECO:0000313" key="2">
    <source>
        <dbReference type="EMBL" id="NCI48692.1"/>
    </source>
</evidence>
<comment type="caution">
    <text evidence="2">The sequence shown here is derived from an EMBL/GenBank/DDBJ whole genome shotgun (WGS) entry which is preliminary data.</text>
</comment>
<name>A0ABW9ZNM6_9BACT</name>
<feature type="transmembrane region" description="Helical" evidence="1">
    <location>
        <begin position="41"/>
        <end position="58"/>
    </location>
</feature>
<evidence type="ECO:0000313" key="3">
    <source>
        <dbReference type="Proteomes" id="UP000753802"/>
    </source>
</evidence>
<dbReference type="InterPro" id="IPR009793">
    <property type="entry name" value="DUF1361"/>
</dbReference>
<keyword evidence="3" id="KW-1185">Reference proteome</keyword>
<keyword evidence="1" id="KW-0812">Transmembrane</keyword>
<gene>
    <name evidence="2" type="ORF">GWC95_02065</name>
</gene>
<dbReference type="Pfam" id="PF07099">
    <property type="entry name" value="DUF1361"/>
    <property type="match status" value="1"/>
</dbReference>
<feature type="transmembrane region" description="Helical" evidence="1">
    <location>
        <begin position="12"/>
        <end position="29"/>
    </location>
</feature>
<evidence type="ECO:0000256" key="1">
    <source>
        <dbReference type="SAM" id="Phobius"/>
    </source>
</evidence>
<keyword evidence="1" id="KW-1133">Transmembrane helix</keyword>
<feature type="transmembrane region" description="Helical" evidence="1">
    <location>
        <begin position="134"/>
        <end position="157"/>
    </location>
</feature>
<feature type="transmembrane region" description="Helical" evidence="1">
    <location>
        <begin position="102"/>
        <end position="122"/>
    </location>
</feature>
<feature type="transmembrane region" description="Helical" evidence="1">
    <location>
        <begin position="188"/>
        <end position="206"/>
    </location>
</feature>
<proteinExistence type="predicted"/>
<dbReference type="RefSeq" id="WP_161817007.1">
    <property type="nucleotide sequence ID" value="NZ_JAACJS010000002.1"/>
</dbReference>
<sequence>MNLKLSGTSRMLLLSIVFCMILLIVRFVYTGDTVTYRCYAWNTFLATIPYLISTWFIKQREGNRFVLPLLFVWILFLPNAPYLVTDLFHFEQRTDAPLWYDLLLVTSGAWNGVLLGMASLMNIERFLSRYLKPLVVKTLVFASLLLCGYGVFIGRFLRFNSWDVVTDPGGLAMASAHHILLPLNYPKLWVFTVLFAGFLMIIYFTLKELGKTSVR</sequence>
<keyword evidence="1" id="KW-0472">Membrane</keyword>
<dbReference type="Proteomes" id="UP000753802">
    <property type="component" value="Unassembled WGS sequence"/>
</dbReference>
<feature type="transmembrane region" description="Helical" evidence="1">
    <location>
        <begin position="65"/>
        <end position="82"/>
    </location>
</feature>
<organism evidence="2 3">
    <name type="scientific">Sediminibacterium roseum</name>
    <dbReference type="NCBI Taxonomy" id="1978412"/>
    <lineage>
        <taxon>Bacteria</taxon>
        <taxon>Pseudomonadati</taxon>
        <taxon>Bacteroidota</taxon>
        <taxon>Chitinophagia</taxon>
        <taxon>Chitinophagales</taxon>
        <taxon>Chitinophagaceae</taxon>
        <taxon>Sediminibacterium</taxon>
    </lineage>
</organism>
<accession>A0ABW9ZNM6</accession>
<reference evidence="2 3" key="1">
    <citation type="submission" date="2020-01" db="EMBL/GenBank/DDBJ databases">
        <title>Genome analysis.</title>
        <authorList>
            <person name="Wu S."/>
            <person name="Wang G."/>
        </authorList>
    </citation>
    <scope>NUCLEOTIDE SEQUENCE [LARGE SCALE GENOMIC DNA]</scope>
    <source>
        <strain evidence="2 3">SYL130</strain>
    </source>
</reference>
<dbReference type="EMBL" id="JAACJS010000002">
    <property type="protein sequence ID" value="NCI48692.1"/>
    <property type="molecule type" value="Genomic_DNA"/>
</dbReference>